<dbReference type="EMBL" id="NIVC01000385">
    <property type="protein sequence ID" value="PAA84205.1"/>
    <property type="molecule type" value="Genomic_DNA"/>
</dbReference>
<evidence type="ECO:0000259" key="9">
    <source>
        <dbReference type="SMART" id="SM01010"/>
    </source>
</evidence>
<keyword evidence="3" id="KW-0597">Phosphoprotein</keyword>
<dbReference type="Pfam" id="PF16561">
    <property type="entry name" value="AMPK1_CBM"/>
    <property type="match status" value="1"/>
</dbReference>
<feature type="region of interest" description="Disordered" evidence="8">
    <location>
        <begin position="1"/>
        <end position="49"/>
    </location>
</feature>
<dbReference type="AlphaFoldDB" id="A0A267GDU3"/>
<dbReference type="InterPro" id="IPR032640">
    <property type="entry name" value="AMPK1_CBM"/>
</dbReference>
<dbReference type="GO" id="GO:0007165">
    <property type="term" value="P:signal transduction"/>
    <property type="evidence" value="ECO:0007669"/>
    <property type="project" value="TreeGrafter"/>
</dbReference>
<evidence type="ECO:0000256" key="3">
    <source>
        <dbReference type="ARBA" id="ARBA00022553"/>
    </source>
</evidence>
<evidence type="ECO:0000256" key="4">
    <source>
        <dbReference type="ARBA" id="ARBA00022832"/>
    </source>
</evidence>
<name>A0A267GDU3_9PLAT</name>
<dbReference type="Gene3D" id="6.20.250.60">
    <property type="match status" value="1"/>
</dbReference>
<dbReference type="InterPro" id="IPR013783">
    <property type="entry name" value="Ig-like_fold"/>
</dbReference>
<keyword evidence="2" id="KW-0444">Lipid biosynthesis</keyword>
<dbReference type="Gene3D" id="2.60.40.10">
    <property type="entry name" value="Immunoglobulins"/>
    <property type="match status" value="1"/>
</dbReference>
<dbReference type="SMART" id="SM01010">
    <property type="entry name" value="AMPKBI"/>
    <property type="match status" value="1"/>
</dbReference>
<dbReference type="GO" id="GO:0005634">
    <property type="term" value="C:nucleus"/>
    <property type="evidence" value="ECO:0007669"/>
    <property type="project" value="TreeGrafter"/>
</dbReference>
<dbReference type="GO" id="GO:0006631">
    <property type="term" value="P:fatty acid metabolic process"/>
    <property type="evidence" value="ECO:0007669"/>
    <property type="project" value="UniProtKB-KW"/>
</dbReference>
<organism evidence="10 11">
    <name type="scientific">Macrostomum lignano</name>
    <dbReference type="NCBI Taxonomy" id="282301"/>
    <lineage>
        <taxon>Eukaryota</taxon>
        <taxon>Metazoa</taxon>
        <taxon>Spiralia</taxon>
        <taxon>Lophotrochozoa</taxon>
        <taxon>Platyhelminthes</taxon>
        <taxon>Rhabditophora</taxon>
        <taxon>Macrostomorpha</taxon>
        <taxon>Macrostomida</taxon>
        <taxon>Macrostomidae</taxon>
        <taxon>Macrostomum</taxon>
    </lineage>
</organism>
<dbReference type="Proteomes" id="UP000215902">
    <property type="component" value="Unassembled WGS sequence"/>
</dbReference>
<evidence type="ECO:0000256" key="1">
    <source>
        <dbReference type="ARBA" id="ARBA00010926"/>
    </source>
</evidence>
<dbReference type="InterPro" id="IPR006828">
    <property type="entry name" value="ASC_dom"/>
</dbReference>
<dbReference type="OrthoDB" id="531008at2759"/>
<dbReference type="GO" id="GO:0019901">
    <property type="term" value="F:protein kinase binding"/>
    <property type="evidence" value="ECO:0007669"/>
    <property type="project" value="TreeGrafter"/>
</dbReference>
<evidence type="ECO:0000256" key="7">
    <source>
        <dbReference type="ARBA" id="ARBA00040010"/>
    </source>
</evidence>
<feature type="non-terminal residue" evidence="10">
    <location>
        <position position="1"/>
    </location>
</feature>
<dbReference type="InterPro" id="IPR037256">
    <property type="entry name" value="ASC_dom_sf"/>
</dbReference>
<dbReference type="PANTHER" id="PTHR10343">
    <property type="entry name" value="5'-AMP-ACTIVATED PROTEIN KINASE , BETA SUBUNIT"/>
    <property type="match status" value="1"/>
</dbReference>
<evidence type="ECO:0000256" key="6">
    <source>
        <dbReference type="ARBA" id="ARBA00025180"/>
    </source>
</evidence>
<dbReference type="GO" id="GO:0031588">
    <property type="term" value="C:nucleotide-activated protein kinase complex"/>
    <property type="evidence" value="ECO:0007669"/>
    <property type="project" value="TreeGrafter"/>
</dbReference>
<accession>A0A267GDU3</accession>
<dbReference type="InterPro" id="IPR014756">
    <property type="entry name" value="Ig_E-set"/>
</dbReference>
<comment type="similarity">
    <text evidence="1">Belongs to the 5'-AMP-activated protein kinase beta subunit family.</text>
</comment>
<protein>
    <recommendedName>
        <fullName evidence="7">5'-AMP-activated protein kinase subunit beta-1</fullName>
    </recommendedName>
</protein>
<keyword evidence="5" id="KW-0443">Lipid metabolism</keyword>
<evidence type="ECO:0000313" key="11">
    <source>
        <dbReference type="Proteomes" id="UP000215902"/>
    </source>
</evidence>
<gene>
    <name evidence="10" type="ORF">BOX15_Mlig020706g1</name>
</gene>
<evidence type="ECO:0000256" key="8">
    <source>
        <dbReference type="SAM" id="MobiDB-lite"/>
    </source>
</evidence>
<dbReference type="PANTHER" id="PTHR10343:SF84">
    <property type="entry name" value="5'-AMP-ACTIVATED PROTEIN KINASE SUBUNIT BETA-1"/>
    <property type="match status" value="1"/>
</dbReference>
<dbReference type="Pfam" id="PF04739">
    <property type="entry name" value="AMPKBI"/>
    <property type="match status" value="1"/>
</dbReference>
<keyword evidence="11" id="KW-1185">Reference proteome</keyword>
<evidence type="ECO:0000313" key="10">
    <source>
        <dbReference type="EMBL" id="PAA84205.1"/>
    </source>
</evidence>
<dbReference type="STRING" id="282301.A0A267GDU3"/>
<evidence type="ECO:0000256" key="5">
    <source>
        <dbReference type="ARBA" id="ARBA00023098"/>
    </source>
</evidence>
<dbReference type="SUPFAM" id="SSF160219">
    <property type="entry name" value="AMPKBI-like"/>
    <property type="match status" value="1"/>
</dbReference>
<feature type="domain" description="Association with the SNF1 complex (ASC)" evidence="9">
    <location>
        <begin position="200"/>
        <end position="290"/>
    </location>
</feature>
<dbReference type="CDD" id="cd02859">
    <property type="entry name" value="E_set_AMPKbeta_like_N"/>
    <property type="match status" value="1"/>
</dbReference>
<dbReference type="InterPro" id="IPR050827">
    <property type="entry name" value="CRP1_MDG1_kinase"/>
</dbReference>
<dbReference type="FunFam" id="2.60.40.10:FF:000139">
    <property type="entry name" value="Protein kinase AMP-activated non-catalytic subunit beta 1"/>
    <property type="match status" value="1"/>
</dbReference>
<dbReference type="SUPFAM" id="SSF81296">
    <property type="entry name" value="E set domains"/>
    <property type="match status" value="1"/>
</dbReference>
<reference evidence="10 11" key="1">
    <citation type="submission" date="2017-06" db="EMBL/GenBank/DDBJ databases">
        <title>A platform for efficient transgenesis in Macrostomum lignano, a flatworm model organism for stem cell research.</title>
        <authorList>
            <person name="Berezikov E."/>
        </authorList>
    </citation>
    <scope>NUCLEOTIDE SEQUENCE [LARGE SCALE GENOMIC DNA]</scope>
    <source>
        <strain evidence="10">DV1</strain>
        <tissue evidence="10">Whole organism</tissue>
    </source>
</reference>
<feature type="region of interest" description="Disordered" evidence="8">
    <location>
        <begin position="178"/>
        <end position="226"/>
    </location>
</feature>
<dbReference type="GO" id="GO:0005737">
    <property type="term" value="C:cytoplasm"/>
    <property type="evidence" value="ECO:0007669"/>
    <property type="project" value="TreeGrafter"/>
</dbReference>
<keyword evidence="4" id="KW-0276">Fatty acid metabolism</keyword>
<evidence type="ECO:0000256" key="2">
    <source>
        <dbReference type="ARBA" id="ARBA00022516"/>
    </source>
</evidence>
<comment type="function">
    <text evidence="6">Non-catalytic subunit of AMP-activated protein kinase (AMPK), an energy sensor protein kinase that plays a key role in regulating cellular energy metabolism. In response to reduction of intracellular ATP levels, AMPK activates energy-producing pathways and inhibits energy-consuming processes: inhibits protein, carbohydrate and lipid biosynthesis, as well as cell growth and proliferation. AMPK acts via direct phosphorylation of metabolic enzymes, and by longer-term effects via phosphorylation of transcription regulators. Also acts as a regulator of cellular polarity by remodeling the actin cytoskeleton; probably by indirectly activating myosin. Beta non-catalytic subunit acts as a scaffold on which the AMPK complex assembles, via its C-terminus that bridges alpha (PRKAA1 or PRKAA2) and gamma subunits (PRKAG1, PRKAG2 or PRKAG3).</text>
</comment>
<feature type="compositionally biased region" description="Polar residues" evidence="8">
    <location>
        <begin position="179"/>
        <end position="191"/>
    </location>
</feature>
<comment type="caution">
    <text evidence="10">The sequence shown here is derived from an EMBL/GenBank/DDBJ whole genome shotgun (WGS) entry which is preliminary data.</text>
</comment>
<sequence>HQRMGNTPGSDSGRSRRPSSGLAENAGYQPPLKKKPHEDSQDGQSDGSTDLSAIIKNVSEEEHFRLRAATLSEKPGDHVTASKLPTVFKWEGGGKQVFLTGSFNSWQTKIPLVKSRDNFYTIVELPQGVHEYKFIVDDAWKHDGKQPTVPNNMGSVNNRIEVKASDFEVFEALAMDIAESNQPKDTTTQSEVSERTRHRSGSPPGRYTNTVPQPRASGPGRNPPALPQQLLQVILNKPTDAKYDPNLLPEPDHVMLNHLYALSIKDGVIVLSTIHRYRKKFVTTVMYKPCD</sequence>
<proteinExistence type="inferred from homology"/>